<dbReference type="Gene3D" id="3.30.230.10">
    <property type="match status" value="1"/>
</dbReference>
<dbReference type="GO" id="GO:0003723">
    <property type="term" value="F:RNA binding"/>
    <property type="evidence" value="ECO:0007669"/>
    <property type="project" value="TreeGrafter"/>
</dbReference>
<evidence type="ECO:0000256" key="6">
    <source>
        <dbReference type="RuleBase" id="RU003815"/>
    </source>
</evidence>
<keyword evidence="9" id="KW-1185">Reference proteome</keyword>
<dbReference type="EMBL" id="JADGKB010000163">
    <property type="protein sequence ID" value="KAJ3251883.1"/>
    <property type="molecule type" value="Genomic_DNA"/>
</dbReference>
<dbReference type="PROSITE" id="PS00360">
    <property type="entry name" value="RIBOSOMAL_S9"/>
    <property type="match status" value="1"/>
</dbReference>
<sequence>MNRIKLFSRLRFIHEKPIDPAYFTGNSKYYSLVFQLNQHIRNNYLDFNQKVESKHNLWMSQHQMVQDLELRLTNDDYESLVHKLNVLSGVKDDPKILSFLNTFVSSNNSLVKPPRPEIKLDEFGRSLTVASRKTSRAQVYLVKGTGQVYVNGVNMAEYFNEIYDREKIVKPFELTKTLADYNVWALVKGGGSTGQADSIAVAIARGLTVHEPAHHPVLYENGMLKIDRRQVEKKKTGQPKARKKNTWVKR</sequence>
<organism evidence="8 9">
    <name type="scientific">Boothiomyces macroporosus</name>
    <dbReference type="NCBI Taxonomy" id="261099"/>
    <lineage>
        <taxon>Eukaryota</taxon>
        <taxon>Fungi</taxon>
        <taxon>Fungi incertae sedis</taxon>
        <taxon>Chytridiomycota</taxon>
        <taxon>Chytridiomycota incertae sedis</taxon>
        <taxon>Chytridiomycetes</taxon>
        <taxon>Rhizophydiales</taxon>
        <taxon>Terramycetaceae</taxon>
        <taxon>Boothiomyces</taxon>
    </lineage>
</organism>
<proteinExistence type="inferred from homology"/>
<accession>A0AAD5Y4Z2</accession>
<protein>
    <recommendedName>
        <fullName evidence="4">Small ribosomal subunit protein uS9m</fullName>
    </recommendedName>
    <alternativeName>
        <fullName evidence="5">37S ribosomal protein S9, mitochondrial</fullName>
    </alternativeName>
</protein>
<dbReference type="NCBIfam" id="NF001099">
    <property type="entry name" value="PRK00132.1"/>
    <property type="match status" value="1"/>
</dbReference>
<evidence type="ECO:0000256" key="4">
    <source>
        <dbReference type="ARBA" id="ARBA00039318"/>
    </source>
</evidence>
<dbReference type="PANTHER" id="PTHR21569:SF1">
    <property type="entry name" value="SMALL RIBOSOMAL SUBUNIT PROTEIN US9M"/>
    <property type="match status" value="1"/>
</dbReference>
<feature type="region of interest" description="Disordered" evidence="7">
    <location>
        <begin position="230"/>
        <end position="250"/>
    </location>
</feature>
<gene>
    <name evidence="8" type="primary">MRPS9</name>
    <name evidence="8" type="ORF">HK103_002026</name>
</gene>
<evidence type="ECO:0000256" key="2">
    <source>
        <dbReference type="ARBA" id="ARBA00022980"/>
    </source>
</evidence>
<reference evidence="8" key="1">
    <citation type="submission" date="2020-05" db="EMBL/GenBank/DDBJ databases">
        <title>Phylogenomic resolution of chytrid fungi.</title>
        <authorList>
            <person name="Stajich J.E."/>
            <person name="Amses K."/>
            <person name="Simmons R."/>
            <person name="Seto K."/>
            <person name="Myers J."/>
            <person name="Bonds A."/>
            <person name="Quandt C.A."/>
            <person name="Barry K."/>
            <person name="Liu P."/>
            <person name="Grigoriev I."/>
            <person name="Longcore J.E."/>
            <person name="James T.Y."/>
        </authorList>
    </citation>
    <scope>NUCLEOTIDE SEQUENCE</scope>
    <source>
        <strain evidence="8">PLAUS21</strain>
    </source>
</reference>
<dbReference type="GO" id="GO:0006412">
    <property type="term" value="P:translation"/>
    <property type="evidence" value="ECO:0007669"/>
    <property type="project" value="InterPro"/>
</dbReference>
<evidence type="ECO:0000256" key="1">
    <source>
        <dbReference type="ARBA" id="ARBA00005251"/>
    </source>
</evidence>
<dbReference type="GO" id="GO:0005763">
    <property type="term" value="C:mitochondrial small ribosomal subunit"/>
    <property type="evidence" value="ECO:0007669"/>
    <property type="project" value="TreeGrafter"/>
</dbReference>
<dbReference type="AlphaFoldDB" id="A0AAD5Y4Z2"/>
<evidence type="ECO:0000313" key="8">
    <source>
        <dbReference type="EMBL" id="KAJ3251883.1"/>
    </source>
</evidence>
<dbReference type="PANTHER" id="PTHR21569">
    <property type="entry name" value="RIBOSOMAL PROTEIN S9"/>
    <property type="match status" value="1"/>
</dbReference>
<dbReference type="Pfam" id="PF00380">
    <property type="entry name" value="Ribosomal_S9"/>
    <property type="match status" value="1"/>
</dbReference>
<comment type="similarity">
    <text evidence="1 6">Belongs to the universal ribosomal protein uS9 family.</text>
</comment>
<evidence type="ECO:0000256" key="3">
    <source>
        <dbReference type="ARBA" id="ARBA00023274"/>
    </source>
</evidence>
<dbReference type="InterPro" id="IPR000754">
    <property type="entry name" value="Ribosomal_uS9"/>
</dbReference>
<dbReference type="InterPro" id="IPR020568">
    <property type="entry name" value="Ribosomal_Su5_D2-typ_SF"/>
</dbReference>
<keyword evidence="2 6" id="KW-0689">Ribosomal protein</keyword>
<feature type="compositionally biased region" description="Basic residues" evidence="7">
    <location>
        <begin position="236"/>
        <end position="250"/>
    </location>
</feature>
<keyword evidence="3 6" id="KW-0687">Ribonucleoprotein</keyword>
<dbReference type="SUPFAM" id="SSF54211">
    <property type="entry name" value="Ribosomal protein S5 domain 2-like"/>
    <property type="match status" value="1"/>
</dbReference>
<evidence type="ECO:0000256" key="5">
    <source>
        <dbReference type="ARBA" id="ARBA00042623"/>
    </source>
</evidence>
<dbReference type="InterPro" id="IPR020574">
    <property type="entry name" value="Ribosomal_uS9_CS"/>
</dbReference>
<dbReference type="Proteomes" id="UP001210925">
    <property type="component" value="Unassembled WGS sequence"/>
</dbReference>
<comment type="caution">
    <text evidence="8">The sequence shown here is derived from an EMBL/GenBank/DDBJ whole genome shotgun (WGS) entry which is preliminary data.</text>
</comment>
<evidence type="ECO:0000256" key="7">
    <source>
        <dbReference type="SAM" id="MobiDB-lite"/>
    </source>
</evidence>
<dbReference type="InterPro" id="IPR014721">
    <property type="entry name" value="Ribsml_uS5_D2-typ_fold_subgr"/>
</dbReference>
<dbReference type="GO" id="GO:0003735">
    <property type="term" value="F:structural constituent of ribosome"/>
    <property type="evidence" value="ECO:0007669"/>
    <property type="project" value="InterPro"/>
</dbReference>
<dbReference type="InterPro" id="IPR023035">
    <property type="entry name" value="Ribosomal_uS9_bac/plastid"/>
</dbReference>
<name>A0AAD5Y4Z2_9FUNG</name>
<evidence type="ECO:0000313" key="9">
    <source>
        <dbReference type="Proteomes" id="UP001210925"/>
    </source>
</evidence>